<dbReference type="EMBL" id="FOBC01000032">
    <property type="protein sequence ID" value="SEM19555.1"/>
    <property type="molecule type" value="Genomic_DNA"/>
</dbReference>
<dbReference type="Proteomes" id="UP000198807">
    <property type="component" value="Unassembled WGS sequence"/>
</dbReference>
<gene>
    <name evidence="1" type="ORF">SAMN04488129_1322</name>
</gene>
<name>A0A1H7WER0_9GAMM</name>
<sequence length="54" mass="5998">MVCVISRVPALLVVEALALPWQDASFRRMFPDTWVPDKHDTAYAIQPALGKCLG</sequence>
<organism evidence="1 2">
    <name type="scientific">Halomonas daqiaonensis</name>
    <dbReference type="NCBI Taxonomy" id="650850"/>
    <lineage>
        <taxon>Bacteria</taxon>
        <taxon>Pseudomonadati</taxon>
        <taxon>Pseudomonadota</taxon>
        <taxon>Gammaproteobacteria</taxon>
        <taxon>Oceanospirillales</taxon>
        <taxon>Halomonadaceae</taxon>
        <taxon>Halomonas</taxon>
    </lineage>
</organism>
<accession>A0A1H7WER0</accession>
<reference evidence="2" key="1">
    <citation type="submission" date="2016-10" db="EMBL/GenBank/DDBJ databases">
        <authorList>
            <person name="Varghese N."/>
            <person name="Submissions S."/>
        </authorList>
    </citation>
    <scope>NUCLEOTIDE SEQUENCE [LARGE SCALE GENOMIC DNA]</scope>
    <source>
        <strain evidence="2">CGMCC 1.9150</strain>
    </source>
</reference>
<evidence type="ECO:0000313" key="1">
    <source>
        <dbReference type="EMBL" id="SEM19555.1"/>
    </source>
</evidence>
<keyword evidence="2" id="KW-1185">Reference proteome</keyword>
<evidence type="ECO:0000313" key="2">
    <source>
        <dbReference type="Proteomes" id="UP000198807"/>
    </source>
</evidence>
<proteinExistence type="predicted"/>
<protein>
    <submittedName>
        <fullName evidence="1">Uncharacterized protein</fullName>
    </submittedName>
</protein>
<dbReference type="AlphaFoldDB" id="A0A1H7WER0"/>